<organism evidence="10 12">
    <name type="scientific">Adineta steineri</name>
    <dbReference type="NCBI Taxonomy" id="433720"/>
    <lineage>
        <taxon>Eukaryota</taxon>
        <taxon>Metazoa</taxon>
        <taxon>Spiralia</taxon>
        <taxon>Gnathifera</taxon>
        <taxon>Rotifera</taxon>
        <taxon>Eurotatoria</taxon>
        <taxon>Bdelloidea</taxon>
        <taxon>Adinetida</taxon>
        <taxon>Adinetidae</taxon>
        <taxon>Adineta</taxon>
    </lineage>
</organism>
<name>A0A814CLW5_9BILA</name>
<evidence type="ECO:0000256" key="7">
    <source>
        <dbReference type="ARBA" id="ARBA00023180"/>
    </source>
</evidence>
<keyword evidence="3" id="KW-0479">Metal-binding</keyword>
<keyword evidence="8" id="KW-0812">Transmembrane</keyword>
<dbReference type="PANTHER" id="PTHR33146">
    <property type="entry name" value="ENDONUCLEASE 4"/>
    <property type="match status" value="1"/>
</dbReference>
<dbReference type="InterPro" id="IPR003154">
    <property type="entry name" value="S1/P1nuclease"/>
</dbReference>
<dbReference type="PANTHER" id="PTHR33146:SF26">
    <property type="entry name" value="ENDONUCLEASE 4"/>
    <property type="match status" value="1"/>
</dbReference>
<keyword evidence="8" id="KW-0472">Membrane</keyword>
<keyword evidence="5" id="KW-0378">Hydrolase</keyword>
<dbReference type="EMBL" id="CAJNOM010000070">
    <property type="protein sequence ID" value="CAF0976287.1"/>
    <property type="molecule type" value="Genomic_DNA"/>
</dbReference>
<evidence type="ECO:0000256" key="2">
    <source>
        <dbReference type="ARBA" id="ARBA00022722"/>
    </source>
</evidence>
<keyword evidence="7" id="KW-0325">Glycoprotein</keyword>
<keyword evidence="8" id="KW-1133">Transmembrane helix</keyword>
<evidence type="ECO:0000256" key="8">
    <source>
        <dbReference type="SAM" id="Phobius"/>
    </source>
</evidence>
<dbReference type="Proteomes" id="UP000663832">
    <property type="component" value="Unassembled WGS sequence"/>
</dbReference>
<dbReference type="Proteomes" id="UP000663877">
    <property type="component" value="Unassembled WGS sequence"/>
</dbReference>
<dbReference type="EMBL" id="CAJNOM010000057">
    <property type="protein sequence ID" value="CAF0942589.1"/>
    <property type="molecule type" value="Genomic_DNA"/>
</dbReference>
<evidence type="ECO:0000256" key="5">
    <source>
        <dbReference type="ARBA" id="ARBA00022801"/>
    </source>
</evidence>
<dbReference type="AlphaFoldDB" id="A0A814CLW5"/>
<dbReference type="GO" id="GO:0006308">
    <property type="term" value="P:DNA catabolic process"/>
    <property type="evidence" value="ECO:0007669"/>
    <property type="project" value="InterPro"/>
</dbReference>
<reference evidence="10" key="1">
    <citation type="submission" date="2021-02" db="EMBL/GenBank/DDBJ databases">
        <authorList>
            <person name="Nowell W R."/>
        </authorList>
    </citation>
    <scope>NUCLEOTIDE SEQUENCE</scope>
</reference>
<accession>A0A814CLW5</accession>
<keyword evidence="2" id="KW-0540">Nuclease</keyword>
<dbReference type="Pfam" id="PF02265">
    <property type="entry name" value="S1-P1_nuclease"/>
    <property type="match status" value="1"/>
</dbReference>
<dbReference type="SUPFAM" id="SSF48537">
    <property type="entry name" value="Phospholipase C/P1 nuclease"/>
    <property type="match status" value="1"/>
</dbReference>
<feature type="transmembrane region" description="Helical" evidence="8">
    <location>
        <begin position="301"/>
        <end position="323"/>
    </location>
</feature>
<dbReference type="CDD" id="cd11010">
    <property type="entry name" value="S1-P1_nuclease"/>
    <property type="match status" value="1"/>
</dbReference>
<dbReference type="EMBL" id="CAJNOI010000021">
    <property type="protein sequence ID" value="CAF0836449.1"/>
    <property type="molecule type" value="Genomic_DNA"/>
</dbReference>
<evidence type="ECO:0000313" key="12">
    <source>
        <dbReference type="Proteomes" id="UP000663832"/>
    </source>
</evidence>
<evidence type="ECO:0000313" key="11">
    <source>
        <dbReference type="EMBL" id="CAF0976287.1"/>
    </source>
</evidence>
<keyword evidence="6" id="KW-1015">Disulfide bond</keyword>
<comment type="caution">
    <text evidence="10">The sequence shown here is derived from an EMBL/GenBank/DDBJ whole genome shotgun (WGS) entry which is preliminary data.</text>
</comment>
<gene>
    <name evidence="9" type="ORF">BJG266_LOCUS7072</name>
    <name evidence="10" type="ORF">QVE165_LOCUS11743</name>
    <name evidence="11" type="ORF">QVE165_LOCUS13611</name>
</gene>
<evidence type="ECO:0000313" key="9">
    <source>
        <dbReference type="EMBL" id="CAF0836449.1"/>
    </source>
</evidence>
<dbReference type="OrthoDB" id="441446at2759"/>
<evidence type="ECO:0000313" key="10">
    <source>
        <dbReference type="EMBL" id="CAF0942589.1"/>
    </source>
</evidence>
<dbReference type="GO" id="GO:0004519">
    <property type="term" value="F:endonuclease activity"/>
    <property type="evidence" value="ECO:0007669"/>
    <property type="project" value="UniProtKB-KW"/>
</dbReference>
<dbReference type="GO" id="GO:0003676">
    <property type="term" value="F:nucleic acid binding"/>
    <property type="evidence" value="ECO:0007669"/>
    <property type="project" value="InterPro"/>
</dbReference>
<sequence length="342" mass="39197">MVIKSWLFSIVLFETFIYVYGWGPVGHSTIVRLAQSQLSDTAPEWILSLTPWHWHGNLSALASWADDILYPNTNPTGYDNWQWSRPLHYINIPDWSCNYNHERDCVGDICVSGAIKNYTKRLETELDDIQQTEALYFLIHFVGDIHQPLHTGFASDRGGNDVKGHYMNGTYSTNLHSLWDSGLLTTRLHRNFHSNASLYYDHIYELMINLPSEDNDNNIEQWIDDNIKIVCEHIYFDENNVTMNATANFTLGEVYYNRSISIIEQRLARGGRRLGVLLNQLAKTRPQKSSDQKNKLSSSTIALIVVLVVEGVLAIVVGIIFFIRYKKRSSEPNSFSLSSTKE</sequence>
<dbReference type="GO" id="GO:0046872">
    <property type="term" value="F:metal ion binding"/>
    <property type="evidence" value="ECO:0007669"/>
    <property type="project" value="UniProtKB-KW"/>
</dbReference>
<evidence type="ECO:0000256" key="6">
    <source>
        <dbReference type="ARBA" id="ARBA00023157"/>
    </source>
</evidence>
<evidence type="ECO:0000256" key="4">
    <source>
        <dbReference type="ARBA" id="ARBA00022759"/>
    </source>
</evidence>
<dbReference type="InterPro" id="IPR008947">
    <property type="entry name" value="PLipase_C/P1_nuclease_dom_sf"/>
</dbReference>
<protein>
    <submittedName>
        <fullName evidence="10">Uncharacterized protein</fullName>
    </submittedName>
</protein>
<dbReference type="Gene3D" id="1.10.575.10">
    <property type="entry name" value="P1 Nuclease"/>
    <property type="match status" value="1"/>
</dbReference>
<keyword evidence="4" id="KW-0255">Endonuclease</keyword>
<dbReference type="GO" id="GO:0016788">
    <property type="term" value="F:hydrolase activity, acting on ester bonds"/>
    <property type="evidence" value="ECO:0007669"/>
    <property type="project" value="InterPro"/>
</dbReference>
<evidence type="ECO:0000256" key="1">
    <source>
        <dbReference type="ARBA" id="ARBA00009547"/>
    </source>
</evidence>
<proteinExistence type="inferred from homology"/>
<comment type="similarity">
    <text evidence="1">Belongs to the nuclease type I family.</text>
</comment>
<evidence type="ECO:0000256" key="3">
    <source>
        <dbReference type="ARBA" id="ARBA00022723"/>
    </source>
</evidence>
<keyword evidence="12" id="KW-1185">Reference proteome</keyword>